<evidence type="ECO:0000256" key="2">
    <source>
        <dbReference type="ARBA" id="ARBA00004141"/>
    </source>
</evidence>
<keyword evidence="15" id="KW-1185">Reference proteome</keyword>
<keyword evidence="7" id="KW-0378">Hydrolase</keyword>
<comment type="caution">
    <text evidence="14">The sequence shown here is derived from an EMBL/GenBank/DDBJ whole genome shotgun (WGS) entry which is preliminary data.</text>
</comment>
<evidence type="ECO:0000259" key="13">
    <source>
        <dbReference type="Pfam" id="PF02163"/>
    </source>
</evidence>
<dbReference type="GO" id="GO:0016020">
    <property type="term" value="C:membrane"/>
    <property type="evidence" value="ECO:0007669"/>
    <property type="project" value="UniProtKB-SubCell"/>
</dbReference>
<proteinExistence type="inferred from homology"/>
<comment type="similarity">
    <text evidence="3">Belongs to the peptidase M50B family.</text>
</comment>
<comment type="subcellular location">
    <subcellularLocation>
        <location evidence="2">Membrane</location>
        <topology evidence="2">Multi-pass membrane protein</topology>
    </subcellularLocation>
</comment>
<dbReference type="Proteomes" id="UP000233375">
    <property type="component" value="Unassembled WGS sequence"/>
</dbReference>
<dbReference type="GO" id="GO:0046872">
    <property type="term" value="F:metal ion binding"/>
    <property type="evidence" value="ECO:0007669"/>
    <property type="project" value="UniProtKB-KW"/>
</dbReference>
<feature type="transmembrane region" description="Helical" evidence="12">
    <location>
        <begin position="97"/>
        <end position="117"/>
    </location>
</feature>
<dbReference type="AlphaFoldDB" id="A0A2N0YWS2"/>
<evidence type="ECO:0000256" key="12">
    <source>
        <dbReference type="SAM" id="Phobius"/>
    </source>
</evidence>
<keyword evidence="8" id="KW-0862">Zinc</keyword>
<dbReference type="CDD" id="cd06161">
    <property type="entry name" value="S2P-M50_SpoIVFB"/>
    <property type="match status" value="1"/>
</dbReference>
<reference evidence="14 15" key="1">
    <citation type="journal article" date="2003" name="Int. J. Syst. Evol. Microbiol.">
        <title>Bacillus nealsonii sp. nov., isolated from a spacecraft-assembly facility, whose spores are gamma-radiation resistant.</title>
        <authorList>
            <person name="Venkateswaran K."/>
            <person name="Kempf M."/>
            <person name="Chen F."/>
            <person name="Satomi M."/>
            <person name="Nicholson W."/>
            <person name="Kern R."/>
        </authorList>
    </citation>
    <scope>NUCLEOTIDE SEQUENCE [LARGE SCALE GENOMIC DNA]</scope>
    <source>
        <strain evidence="14 15">FO-92</strain>
    </source>
</reference>
<feature type="domain" description="Peptidase M50" evidence="13">
    <location>
        <begin position="94"/>
        <end position="148"/>
    </location>
</feature>
<protein>
    <submittedName>
        <fullName evidence="14">Stage IV sporulation protein FB</fullName>
    </submittedName>
</protein>
<gene>
    <name evidence="14" type="ORF">CWS01_21260</name>
</gene>
<dbReference type="PANTHER" id="PTHR39188">
    <property type="entry name" value="MEMBRANE-ASSOCIATED ZINC METALLOPROTEASE M50B"/>
    <property type="match status" value="1"/>
</dbReference>
<keyword evidence="11 12" id="KW-0472">Membrane</keyword>
<name>A0A2N0YWS2_9BACI</name>
<accession>A0A2N0YWS2</accession>
<feature type="domain" description="Peptidase M50" evidence="13">
    <location>
        <begin position="14"/>
        <end position="85"/>
    </location>
</feature>
<evidence type="ECO:0000313" key="15">
    <source>
        <dbReference type="Proteomes" id="UP000233375"/>
    </source>
</evidence>
<feature type="transmembrane region" description="Helical" evidence="12">
    <location>
        <begin position="64"/>
        <end position="85"/>
    </location>
</feature>
<keyword evidence="10" id="KW-0482">Metalloprotease</keyword>
<evidence type="ECO:0000256" key="1">
    <source>
        <dbReference type="ARBA" id="ARBA00001947"/>
    </source>
</evidence>
<evidence type="ECO:0000256" key="10">
    <source>
        <dbReference type="ARBA" id="ARBA00023049"/>
    </source>
</evidence>
<dbReference type="GO" id="GO:0006508">
    <property type="term" value="P:proteolysis"/>
    <property type="evidence" value="ECO:0007669"/>
    <property type="project" value="UniProtKB-KW"/>
</dbReference>
<dbReference type="PANTHER" id="PTHR39188:SF3">
    <property type="entry name" value="STAGE IV SPORULATION PROTEIN FB"/>
    <property type="match status" value="1"/>
</dbReference>
<organism evidence="14 15">
    <name type="scientific">Niallia nealsonii</name>
    <dbReference type="NCBI Taxonomy" id="115979"/>
    <lineage>
        <taxon>Bacteria</taxon>
        <taxon>Bacillati</taxon>
        <taxon>Bacillota</taxon>
        <taxon>Bacilli</taxon>
        <taxon>Bacillales</taxon>
        <taxon>Bacillaceae</taxon>
        <taxon>Niallia</taxon>
    </lineage>
</organism>
<keyword evidence="6" id="KW-0479">Metal-binding</keyword>
<evidence type="ECO:0000256" key="11">
    <source>
        <dbReference type="ARBA" id="ARBA00023136"/>
    </source>
</evidence>
<evidence type="ECO:0000313" key="14">
    <source>
        <dbReference type="EMBL" id="PKG21706.1"/>
    </source>
</evidence>
<dbReference type="InterPro" id="IPR008915">
    <property type="entry name" value="Peptidase_M50"/>
</dbReference>
<evidence type="ECO:0000256" key="9">
    <source>
        <dbReference type="ARBA" id="ARBA00022989"/>
    </source>
</evidence>
<evidence type="ECO:0000256" key="7">
    <source>
        <dbReference type="ARBA" id="ARBA00022801"/>
    </source>
</evidence>
<dbReference type="EMBL" id="PISE01000066">
    <property type="protein sequence ID" value="PKG21706.1"/>
    <property type="molecule type" value="Genomic_DNA"/>
</dbReference>
<evidence type="ECO:0000256" key="8">
    <source>
        <dbReference type="ARBA" id="ARBA00022833"/>
    </source>
</evidence>
<evidence type="ECO:0000256" key="3">
    <source>
        <dbReference type="ARBA" id="ARBA00007931"/>
    </source>
</evidence>
<keyword evidence="4" id="KW-0645">Protease</keyword>
<dbReference type="Pfam" id="PF02163">
    <property type="entry name" value="Peptidase_M50"/>
    <property type="match status" value="2"/>
</dbReference>
<feature type="transmembrane region" description="Helical" evidence="12">
    <location>
        <begin position="162"/>
        <end position="179"/>
    </location>
</feature>
<keyword evidence="5 12" id="KW-0812">Transmembrane</keyword>
<comment type="cofactor">
    <cofactor evidence="1">
        <name>Zn(2+)</name>
        <dbReference type="ChEBI" id="CHEBI:29105"/>
    </cofactor>
</comment>
<evidence type="ECO:0000256" key="6">
    <source>
        <dbReference type="ARBA" id="ARBA00022723"/>
    </source>
</evidence>
<dbReference type="GO" id="GO:0008237">
    <property type="term" value="F:metallopeptidase activity"/>
    <property type="evidence" value="ECO:0007669"/>
    <property type="project" value="UniProtKB-KW"/>
</dbReference>
<feature type="transmembrane region" description="Helical" evidence="12">
    <location>
        <begin position="138"/>
        <end position="156"/>
    </location>
</feature>
<sequence>MAIGVMTAHFYDLCLLLFIITVHELGHAVAASFFSWRIKRISLLPFGGVAEMDEHGNRPLKEEVIVLLSGPAQHIWMVILVYALYENGYLSASTYDVFISYNIVIFLFNLLPIWPLDGGKLLFLYISMKNSFPIAHKMMLLTSIAGVILFTIFVILFMPINLNAWIIICFLLFSIYYEWKQSRYIFMRFLLERYYGKSKELRQLKPIEVDEGEMIFRVLEHFHRGCKHPIVITTQGKEKQVLDENEVLHAYFTDKLVSVKIGDLVYPV</sequence>
<dbReference type="OrthoDB" id="166377at2"/>
<evidence type="ECO:0000256" key="4">
    <source>
        <dbReference type="ARBA" id="ARBA00022670"/>
    </source>
</evidence>
<keyword evidence="9 12" id="KW-1133">Transmembrane helix</keyword>
<feature type="transmembrane region" description="Helical" evidence="12">
    <location>
        <begin position="15"/>
        <end position="36"/>
    </location>
</feature>
<evidence type="ECO:0000256" key="5">
    <source>
        <dbReference type="ARBA" id="ARBA00022692"/>
    </source>
</evidence>